<dbReference type="SUPFAM" id="SSF56300">
    <property type="entry name" value="Metallo-dependent phosphatases"/>
    <property type="match status" value="1"/>
</dbReference>
<proteinExistence type="inferred from homology"/>
<gene>
    <name evidence="6" type="ORF">EV213_11051</name>
</gene>
<comment type="caution">
    <text evidence="6">The sequence shown here is derived from an EMBL/GenBank/DDBJ whole genome shotgun (WGS) entry which is preliminary data.</text>
</comment>
<dbReference type="GO" id="GO:0009166">
    <property type="term" value="P:nucleotide catabolic process"/>
    <property type="evidence" value="ECO:0007669"/>
    <property type="project" value="InterPro"/>
</dbReference>
<comment type="similarity">
    <text evidence="4">Belongs to the 5'-nucleotidase family.</text>
</comment>
<evidence type="ECO:0000256" key="1">
    <source>
        <dbReference type="ARBA" id="ARBA00004613"/>
    </source>
</evidence>
<dbReference type="PANTHER" id="PTHR11575:SF24">
    <property type="entry name" value="5'-NUCLEOTIDASE"/>
    <property type="match status" value="1"/>
</dbReference>
<dbReference type="FunFam" id="3.90.780.10:FF:000004">
    <property type="entry name" value="UDP-sugar hydrolase, putative"/>
    <property type="match status" value="1"/>
</dbReference>
<keyword evidence="2" id="KW-0964">Secreted</keyword>
<keyword evidence="4" id="KW-0378">Hydrolase</keyword>
<reference evidence="6 7" key="1">
    <citation type="submission" date="2019-03" db="EMBL/GenBank/DDBJ databases">
        <title>Genomic Encyclopedia of Type Strains, Phase IV (KMG-IV): sequencing the most valuable type-strain genomes for metagenomic binning, comparative biology and taxonomic classification.</title>
        <authorList>
            <person name="Goeker M."/>
        </authorList>
    </citation>
    <scope>NUCLEOTIDE SEQUENCE [LARGE SCALE GENOMIC DNA]</scope>
    <source>
        <strain evidence="6 7">DSM 28697</strain>
    </source>
</reference>
<evidence type="ECO:0000256" key="2">
    <source>
        <dbReference type="ARBA" id="ARBA00022525"/>
    </source>
</evidence>
<keyword evidence="4" id="KW-0547">Nucleotide-binding</keyword>
<comment type="subcellular location">
    <subcellularLocation>
        <location evidence="1">Secreted</location>
    </subcellularLocation>
</comment>
<organism evidence="6 7">
    <name type="scientific">Aureibacillus halotolerans</name>
    <dbReference type="NCBI Taxonomy" id="1508390"/>
    <lineage>
        <taxon>Bacteria</taxon>
        <taxon>Bacillati</taxon>
        <taxon>Bacillota</taxon>
        <taxon>Bacilli</taxon>
        <taxon>Bacillales</taxon>
        <taxon>Bacillaceae</taxon>
        <taxon>Aureibacillus</taxon>
    </lineage>
</organism>
<keyword evidence="7" id="KW-1185">Reference proteome</keyword>
<dbReference type="SUPFAM" id="SSF55816">
    <property type="entry name" value="5'-nucleotidase (syn. UDP-sugar hydrolase), C-terminal domain"/>
    <property type="match status" value="1"/>
</dbReference>
<keyword evidence="3" id="KW-0732">Signal</keyword>
<dbReference type="InterPro" id="IPR006179">
    <property type="entry name" value="5_nucleotidase/apyrase"/>
</dbReference>
<evidence type="ECO:0000313" key="7">
    <source>
        <dbReference type="Proteomes" id="UP000295632"/>
    </source>
</evidence>
<dbReference type="Gene3D" id="3.60.21.10">
    <property type="match status" value="1"/>
</dbReference>
<sequence>MKKLAIGSTLGMLLAVGFVTGEQATANTKFQDVQRSPMQETILALNEKGIVSDAQNFYPDRSLTKAEAATLLVRAFKLPEIEPTPSDDPNVVKKHTYEDPLAVIDESFTVPSADDITDHWGYHYIEGALEVRVQQVEGEQYLPDSPVSKARWVEMVIDTVYGVDQSVNAVEKAVEIGIATAEEATDTAPVSREDAAVILAKLIENPDFKVITVFATSDIHGHLEPYAPTEEASEIGGLARMSTVINDMRDVQPNTLLVDAGDAPYNTNIANLFEGRSTIDVMNALDYDAMVLGNHDFDYPMNVMQANAERADFPFLSANTLYHGERPDHLDPYYLTEVDGVDIAVIGVTDDESHFYTHPKNVEGVSFVDEFESAQATVDAVKDESDVVIALSHLHGDNKVLPTVVDGIDVEIGGGEDLVAFPQIIQDTWLISPGKHSEVLNQINLNMMGDDMLGLNFAHIFMTSNLEEDPAVASIIADYRSQLDGKMQEVVGSTSVLLDGERQTVRLKESNLGNTIADSLRHMTGADIALQNGGGIRTSITPGEITLQEIYAVLPFDNAVVTAEASGQTIWDTLEHSVSSYPAAAGGFMQVSGMSYTFDAANELGSRMTEVNVGGQPIDLEKTYTVATNDFLTGGGDKFTMLKEDATVISQTKSFLRDAFYDYLKQHETINPELEGRITVLNPVESGQ</sequence>
<dbReference type="PANTHER" id="PTHR11575">
    <property type="entry name" value="5'-NUCLEOTIDASE-RELATED"/>
    <property type="match status" value="1"/>
</dbReference>
<dbReference type="InterPro" id="IPR004843">
    <property type="entry name" value="Calcineurin-like_PHP"/>
</dbReference>
<dbReference type="GO" id="GO:0005576">
    <property type="term" value="C:extracellular region"/>
    <property type="evidence" value="ECO:0007669"/>
    <property type="project" value="UniProtKB-SubCell"/>
</dbReference>
<dbReference type="PROSITE" id="PS51272">
    <property type="entry name" value="SLH"/>
    <property type="match status" value="1"/>
</dbReference>
<evidence type="ECO:0000259" key="5">
    <source>
        <dbReference type="PROSITE" id="PS51272"/>
    </source>
</evidence>
<dbReference type="InterPro" id="IPR008334">
    <property type="entry name" value="5'-Nucleotdase_C"/>
</dbReference>
<evidence type="ECO:0000313" key="6">
    <source>
        <dbReference type="EMBL" id="TDQ38310.1"/>
    </source>
</evidence>
<dbReference type="GO" id="GO:0000166">
    <property type="term" value="F:nucleotide binding"/>
    <property type="evidence" value="ECO:0007669"/>
    <property type="project" value="UniProtKB-KW"/>
</dbReference>
<feature type="domain" description="SLH" evidence="5">
    <location>
        <begin position="25"/>
        <end position="86"/>
    </location>
</feature>
<dbReference type="Pfam" id="PF02872">
    <property type="entry name" value="5_nucleotid_C"/>
    <property type="match status" value="1"/>
</dbReference>
<name>A0A4R6TWR6_9BACI</name>
<dbReference type="InterPro" id="IPR001119">
    <property type="entry name" value="SLH_dom"/>
</dbReference>
<protein>
    <submittedName>
        <fullName evidence="6">2',3'-cyclic-nucleotide 2'-phosphodiesterase (5'-nucleotidase family)</fullName>
    </submittedName>
</protein>
<dbReference type="Proteomes" id="UP000295632">
    <property type="component" value="Unassembled WGS sequence"/>
</dbReference>
<dbReference type="InterPro" id="IPR029052">
    <property type="entry name" value="Metallo-depent_PP-like"/>
</dbReference>
<evidence type="ECO:0000256" key="4">
    <source>
        <dbReference type="RuleBase" id="RU362119"/>
    </source>
</evidence>
<dbReference type="GO" id="GO:0016787">
    <property type="term" value="F:hydrolase activity"/>
    <property type="evidence" value="ECO:0007669"/>
    <property type="project" value="UniProtKB-KW"/>
</dbReference>
<dbReference type="InterPro" id="IPR036907">
    <property type="entry name" value="5'-Nucleotdase_C_sf"/>
</dbReference>
<dbReference type="Pfam" id="PF00149">
    <property type="entry name" value="Metallophos"/>
    <property type="match status" value="1"/>
</dbReference>
<dbReference type="RefSeq" id="WP_166639299.1">
    <property type="nucleotide sequence ID" value="NZ_SNYJ01000010.1"/>
</dbReference>
<dbReference type="EMBL" id="SNYJ01000010">
    <property type="protein sequence ID" value="TDQ38310.1"/>
    <property type="molecule type" value="Genomic_DNA"/>
</dbReference>
<dbReference type="PRINTS" id="PR01607">
    <property type="entry name" value="APYRASEFAMLY"/>
</dbReference>
<evidence type="ECO:0000256" key="3">
    <source>
        <dbReference type="ARBA" id="ARBA00022729"/>
    </source>
</evidence>
<dbReference type="Pfam" id="PF00395">
    <property type="entry name" value="SLH"/>
    <property type="match status" value="1"/>
</dbReference>
<dbReference type="AlphaFoldDB" id="A0A4R6TWR6"/>
<dbReference type="Gene3D" id="3.90.780.10">
    <property type="entry name" value="5'-Nucleotidase, C-terminal domain"/>
    <property type="match status" value="1"/>
</dbReference>
<accession>A0A4R6TWR6</accession>
<dbReference type="CDD" id="cd00845">
    <property type="entry name" value="MPP_UshA_N_like"/>
    <property type="match status" value="1"/>
</dbReference>